<evidence type="ECO:0000313" key="2">
    <source>
        <dbReference type="EMBL" id="KZO99070.1"/>
    </source>
</evidence>
<dbReference type="AlphaFoldDB" id="A0A167PS39"/>
<accession>A0A167PS39</accession>
<dbReference type="Proteomes" id="UP000076738">
    <property type="component" value="Unassembled WGS sequence"/>
</dbReference>
<keyword evidence="3" id="KW-1185">Reference proteome</keyword>
<feature type="signal peptide" evidence="1">
    <location>
        <begin position="1"/>
        <end position="17"/>
    </location>
</feature>
<keyword evidence="1" id="KW-0732">Signal</keyword>
<sequence>MRSAALFLLASCIPALAQQCTGNDIRPDSLATSEVIFYDTDSGHDLVEDLFAALGTKIRWEGDGDGEVGWDEEKNKIVVRARSGYSQLAEMATAHPLTRAYRLH</sequence>
<reference evidence="2 3" key="1">
    <citation type="journal article" date="2016" name="Mol. Biol. Evol.">
        <title>Comparative Genomics of Early-Diverging Mushroom-Forming Fungi Provides Insights into the Origins of Lignocellulose Decay Capabilities.</title>
        <authorList>
            <person name="Nagy L.G."/>
            <person name="Riley R."/>
            <person name="Tritt A."/>
            <person name="Adam C."/>
            <person name="Daum C."/>
            <person name="Floudas D."/>
            <person name="Sun H."/>
            <person name="Yadav J.S."/>
            <person name="Pangilinan J."/>
            <person name="Larsson K.H."/>
            <person name="Matsuura K."/>
            <person name="Barry K."/>
            <person name="Labutti K."/>
            <person name="Kuo R."/>
            <person name="Ohm R.A."/>
            <person name="Bhattacharya S.S."/>
            <person name="Shirouzu T."/>
            <person name="Yoshinaga Y."/>
            <person name="Martin F.M."/>
            <person name="Grigoriev I.V."/>
            <person name="Hibbett D.S."/>
        </authorList>
    </citation>
    <scope>NUCLEOTIDE SEQUENCE [LARGE SCALE GENOMIC DNA]</scope>
    <source>
        <strain evidence="2 3">TUFC12733</strain>
    </source>
</reference>
<evidence type="ECO:0000313" key="3">
    <source>
        <dbReference type="Proteomes" id="UP000076738"/>
    </source>
</evidence>
<name>A0A167PS39_CALVF</name>
<gene>
    <name evidence="2" type="ORF">CALVIDRAFT_561478</name>
</gene>
<proteinExistence type="predicted"/>
<dbReference type="EMBL" id="KV417273">
    <property type="protein sequence ID" value="KZO99070.1"/>
    <property type="molecule type" value="Genomic_DNA"/>
</dbReference>
<organism evidence="2 3">
    <name type="scientific">Calocera viscosa (strain TUFC12733)</name>
    <dbReference type="NCBI Taxonomy" id="1330018"/>
    <lineage>
        <taxon>Eukaryota</taxon>
        <taxon>Fungi</taxon>
        <taxon>Dikarya</taxon>
        <taxon>Basidiomycota</taxon>
        <taxon>Agaricomycotina</taxon>
        <taxon>Dacrymycetes</taxon>
        <taxon>Dacrymycetales</taxon>
        <taxon>Dacrymycetaceae</taxon>
        <taxon>Calocera</taxon>
    </lineage>
</organism>
<protein>
    <submittedName>
        <fullName evidence="2">Uncharacterized protein</fullName>
    </submittedName>
</protein>
<evidence type="ECO:0000256" key="1">
    <source>
        <dbReference type="SAM" id="SignalP"/>
    </source>
</evidence>
<feature type="chain" id="PRO_5007891272" evidence="1">
    <location>
        <begin position="18"/>
        <end position="104"/>
    </location>
</feature>